<dbReference type="EC" id="3.1.3.48" evidence="2"/>
<keyword evidence="3" id="KW-0378">Hydrolase</keyword>
<dbReference type="PANTHER" id="PTHR11717:SF31">
    <property type="entry name" value="LOW MOLECULAR WEIGHT PROTEIN-TYROSINE-PHOSPHATASE ETP-RELATED"/>
    <property type="match status" value="1"/>
</dbReference>
<proteinExistence type="inferred from homology"/>
<dbReference type="RefSeq" id="WP_152764065.1">
    <property type="nucleotide sequence ID" value="NZ_WHNP01000034.1"/>
</dbReference>
<keyword evidence="9" id="KW-1185">Reference proteome</keyword>
<protein>
    <recommendedName>
        <fullName evidence="2">protein-tyrosine-phosphatase</fullName>
        <ecNumber evidence="2">3.1.3.48</ecNumber>
    </recommendedName>
</protein>
<dbReference type="SMART" id="SM00226">
    <property type="entry name" value="LMWPc"/>
    <property type="match status" value="1"/>
</dbReference>
<dbReference type="Gene3D" id="3.40.50.2300">
    <property type="match status" value="1"/>
</dbReference>
<dbReference type="SUPFAM" id="SSF52788">
    <property type="entry name" value="Phosphotyrosine protein phosphatases I"/>
    <property type="match status" value="1"/>
</dbReference>
<comment type="catalytic activity">
    <reaction evidence="5">
        <text>O-phospho-L-tyrosyl-[protein] + H2O = L-tyrosyl-[protein] + phosphate</text>
        <dbReference type="Rhea" id="RHEA:10684"/>
        <dbReference type="Rhea" id="RHEA-COMP:10136"/>
        <dbReference type="Rhea" id="RHEA-COMP:20101"/>
        <dbReference type="ChEBI" id="CHEBI:15377"/>
        <dbReference type="ChEBI" id="CHEBI:43474"/>
        <dbReference type="ChEBI" id="CHEBI:46858"/>
        <dbReference type="ChEBI" id="CHEBI:61978"/>
        <dbReference type="EC" id="3.1.3.48"/>
    </reaction>
</comment>
<feature type="active site" description="Nucleophile" evidence="6">
    <location>
        <position position="9"/>
    </location>
</feature>
<evidence type="ECO:0000256" key="4">
    <source>
        <dbReference type="ARBA" id="ARBA00022912"/>
    </source>
</evidence>
<evidence type="ECO:0000256" key="2">
    <source>
        <dbReference type="ARBA" id="ARBA00013064"/>
    </source>
</evidence>
<organism evidence="8 9">
    <name type="scientific">Paraburkholderia franconis</name>
    <dbReference type="NCBI Taxonomy" id="2654983"/>
    <lineage>
        <taxon>Bacteria</taxon>
        <taxon>Pseudomonadati</taxon>
        <taxon>Pseudomonadota</taxon>
        <taxon>Betaproteobacteria</taxon>
        <taxon>Burkholderiales</taxon>
        <taxon>Burkholderiaceae</taxon>
        <taxon>Paraburkholderia</taxon>
    </lineage>
</organism>
<reference evidence="8 9" key="1">
    <citation type="submission" date="2019-10" db="EMBL/GenBank/DDBJ databases">
        <title>Paraburkholderia sp. isolated from nodules of Mimosa pudica from Brazilian Atlantic Forest soils.</title>
        <authorList>
            <person name="Paulitsch F."/>
            <person name="Hungria M."/>
            <person name="Dall'Agnol R."/>
        </authorList>
    </citation>
    <scope>NUCLEOTIDE SEQUENCE [LARGE SCALE GENOMIC DNA]</scope>
    <source>
        <strain evidence="8 9">CNPSo 3157</strain>
    </source>
</reference>
<dbReference type="InterPro" id="IPR023485">
    <property type="entry name" value="Ptyr_pPase"/>
</dbReference>
<dbReference type="InterPro" id="IPR036196">
    <property type="entry name" value="Ptyr_pPase_sf"/>
</dbReference>
<name>A0A7X1NFD7_9BURK</name>
<evidence type="ECO:0000256" key="6">
    <source>
        <dbReference type="PIRSR" id="PIRSR617867-1"/>
    </source>
</evidence>
<comment type="caution">
    <text evidence="8">The sequence shown here is derived from an EMBL/GenBank/DDBJ whole genome shotgun (WGS) entry which is preliminary data.</text>
</comment>
<evidence type="ECO:0000256" key="5">
    <source>
        <dbReference type="ARBA" id="ARBA00051722"/>
    </source>
</evidence>
<evidence type="ECO:0000259" key="7">
    <source>
        <dbReference type="SMART" id="SM00226"/>
    </source>
</evidence>
<dbReference type="Proteomes" id="UP000484381">
    <property type="component" value="Unassembled WGS sequence"/>
</dbReference>
<evidence type="ECO:0000313" key="8">
    <source>
        <dbReference type="EMBL" id="MPW20869.1"/>
    </source>
</evidence>
<feature type="domain" description="Phosphotyrosine protein phosphatase I" evidence="7">
    <location>
        <begin position="3"/>
        <end position="140"/>
    </location>
</feature>
<dbReference type="EMBL" id="WHNP01000034">
    <property type="protein sequence ID" value="MPW20869.1"/>
    <property type="molecule type" value="Genomic_DNA"/>
</dbReference>
<dbReference type="InterPro" id="IPR017867">
    <property type="entry name" value="Tyr_phospatase_low_mol_wt"/>
</dbReference>
<dbReference type="InterPro" id="IPR050438">
    <property type="entry name" value="LMW_PTPase"/>
</dbReference>
<dbReference type="AlphaFoldDB" id="A0A7X1NFD7"/>
<sequence>MSGHILMVCTGNVCRSPIAAALLIQSMPGVATLSAGTHALVGRGADPLAMALMQERGIDLSAHVATALSDAHVRNANLILAMTRAHLTWLKTLYPEVKERVHLLCENDDTDVVDPYRRTRFTFELATSQIEHGLSHWLDAIRTLSA</sequence>
<evidence type="ECO:0000313" key="9">
    <source>
        <dbReference type="Proteomes" id="UP000484381"/>
    </source>
</evidence>
<gene>
    <name evidence="8" type="ORF">GCT13_29380</name>
</gene>
<dbReference type="CDD" id="cd16343">
    <property type="entry name" value="LMWPTP"/>
    <property type="match status" value="1"/>
</dbReference>
<keyword evidence="4" id="KW-0904">Protein phosphatase</keyword>
<evidence type="ECO:0000256" key="1">
    <source>
        <dbReference type="ARBA" id="ARBA00011063"/>
    </source>
</evidence>
<dbReference type="GO" id="GO:0004725">
    <property type="term" value="F:protein tyrosine phosphatase activity"/>
    <property type="evidence" value="ECO:0007669"/>
    <property type="project" value="UniProtKB-EC"/>
</dbReference>
<comment type="similarity">
    <text evidence="1">Belongs to the low molecular weight phosphotyrosine protein phosphatase family.</text>
</comment>
<accession>A0A7X1NFD7</accession>
<dbReference type="PRINTS" id="PR00719">
    <property type="entry name" value="LMWPTPASE"/>
</dbReference>
<feature type="active site" description="Proton donor" evidence="6">
    <location>
        <position position="114"/>
    </location>
</feature>
<dbReference type="PANTHER" id="PTHR11717">
    <property type="entry name" value="LOW MOLECULAR WEIGHT PROTEIN TYROSINE PHOSPHATASE"/>
    <property type="match status" value="1"/>
</dbReference>
<evidence type="ECO:0000256" key="3">
    <source>
        <dbReference type="ARBA" id="ARBA00022801"/>
    </source>
</evidence>
<dbReference type="Pfam" id="PF01451">
    <property type="entry name" value="LMWPc"/>
    <property type="match status" value="1"/>
</dbReference>
<feature type="active site" evidence="6">
    <location>
        <position position="15"/>
    </location>
</feature>